<proteinExistence type="inferred from homology"/>
<evidence type="ECO:0000256" key="2">
    <source>
        <dbReference type="ARBA" id="ARBA00023052"/>
    </source>
</evidence>
<dbReference type="GO" id="GO:0030976">
    <property type="term" value="F:thiamine pyrophosphate binding"/>
    <property type="evidence" value="ECO:0007669"/>
    <property type="project" value="InterPro"/>
</dbReference>
<evidence type="ECO:0000259" key="4">
    <source>
        <dbReference type="Pfam" id="PF00205"/>
    </source>
</evidence>
<evidence type="ECO:0000259" key="6">
    <source>
        <dbReference type="Pfam" id="PF02776"/>
    </source>
</evidence>
<sequence length="570" mass="62235">MSTNVAEIMVETLQDAGAKRCYGVVGDTLNHFTDALRQSDIEWIGVRHEEVGGFAAGGEAYITQELALCAGSCGPGSLHFVNGLFDAHRNGAPVVFIATQVPLGESGGRFPQEVDQSQIFEQYSVFCETLNSPEQARRMTALAAQTALAKGGVAVIIVPGDIFSQTPQNQLAYRTHRFSYSLRPSAESLVPAVQQLNKGGNITIFAGAGCEGAREQVMALAEKLQSPIAWTSRAKDFIEYDNPYQVGMTGIYGLEGGYRAVAECDTLLLLGCNFAFSQFYPESAAIIQIDHDPAQIGKRYPVDVGIIGSVRDTCEALSQVVEVNTSARWLEKCRKRYQKSWDKSAHNSKDDGLIHPQELTLAIDRLASDDALITADTGSVNVWMLRHIRALEKRRTHSSLQHGTMANAYPQALGMQLAYPDRQVIAMCGDGGLSMLMGDLLTLVQRRIPLKIVVYNNSSLSFVELEQKVEGLLDAYTALENPDFGQVAQAMGLWGKRVEREDQLDDAIHDWLAQPGPALLDVVVNPMELVMPPKVEAGQVASTALYSAKAVLSGRMDEVVHLVKSNFLKR</sequence>
<dbReference type="AlphaFoldDB" id="A0A0F9YZ00"/>
<dbReference type="Gene3D" id="3.40.50.970">
    <property type="match status" value="2"/>
</dbReference>
<dbReference type="InterPro" id="IPR029061">
    <property type="entry name" value="THDP-binding"/>
</dbReference>
<feature type="domain" description="Thiamine pyrophosphate enzyme central" evidence="4">
    <location>
        <begin position="192"/>
        <end position="317"/>
    </location>
</feature>
<accession>A0A0F9YZ00</accession>
<reference evidence="7" key="1">
    <citation type="journal article" date="2015" name="Nature">
        <title>Complex archaea that bridge the gap between prokaryotes and eukaryotes.</title>
        <authorList>
            <person name="Spang A."/>
            <person name="Saw J.H."/>
            <person name="Jorgensen S.L."/>
            <person name="Zaremba-Niedzwiedzka K."/>
            <person name="Martijn J."/>
            <person name="Lind A.E."/>
            <person name="van Eijk R."/>
            <person name="Schleper C."/>
            <person name="Guy L."/>
            <person name="Ettema T.J."/>
        </authorList>
    </citation>
    <scope>NUCLEOTIDE SEQUENCE</scope>
</reference>
<dbReference type="GO" id="GO:0000287">
    <property type="term" value="F:magnesium ion binding"/>
    <property type="evidence" value="ECO:0007669"/>
    <property type="project" value="InterPro"/>
</dbReference>
<dbReference type="SUPFAM" id="SSF52518">
    <property type="entry name" value="Thiamin diphosphate-binding fold (THDP-binding)"/>
    <property type="match status" value="2"/>
</dbReference>
<feature type="domain" description="Thiamine pyrophosphate enzyme TPP-binding" evidence="5">
    <location>
        <begin position="376"/>
        <end position="522"/>
    </location>
</feature>
<keyword evidence="2 3" id="KW-0786">Thiamine pyrophosphate</keyword>
<dbReference type="PROSITE" id="PS00187">
    <property type="entry name" value="TPP_ENZYMES"/>
    <property type="match status" value="1"/>
</dbReference>
<dbReference type="GO" id="GO:0003824">
    <property type="term" value="F:catalytic activity"/>
    <property type="evidence" value="ECO:0007669"/>
    <property type="project" value="InterPro"/>
</dbReference>
<comment type="similarity">
    <text evidence="1 3">Belongs to the TPP enzyme family.</text>
</comment>
<dbReference type="CDD" id="cd02014">
    <property type="entry name" value="TPP_POX"/>
    <property type="match status" value="1"/>
</dbReference>
<dbReference type="PANTHER" id="PTHR42981">
    <property type="entry name" value="PYRUVATE DEHYDROGENASE [UBIQUINONE]"/>
    <property type="match status" value="1"/>
</dbReference>
<dbReference type="InterPro" id="IPR029035">
    <property type="entry name" value="DHS-like_NAD/FAD-binding_dom"/>
</dbReference>
<dbReference type="Gene3D" id="3.40.50.1220">
    <property type="entry name" value="TPP-binding domain"/>
    <property type="match status" value="1"/>
</dbReference>
<feature type="domain" description="Thiamine pyrophosphate enzyme N-terminal TPP-binding" evidence="6">
    <location>
        <begin position="4"/>
        <end position="119"/>
    </location>
</feature>
<dbReference type="InterPro" id="IPR012001">
    <property type="entry name" value="Thiamin_PyroP_enz_TPP-bd_dom"/>
</dbReference>
<dbReference type="InterPro" id="IPR012000">
    <property type="entry name" value="Thiamin_PyroP_enz_cen_dom"/>
</dbReference>
<comment type="caution">
    <text evidence="7">The sequence shown here is derived from an EMBL/GenBank/DDBJ whole genome shotgun (WGS) entry which is preliminary data.</text>
</comment>
<dbReference type="Pfam" id="PF00205">
    <property type="entry name" value="TPP_enzyme_M"/>
    <property type="match status" value="1"/>
</dbReference>
<name>A0A0F9YZ00_9ZZZZ</name>
<dbReference type="Pfam" id="PF02775">
    <property type="entry name" value="TPP_enzyme_C"/>
    <property type="match status" value="1"/>
</dbReference>
<dbReference type="InterPro" id="IPR047211">
    <property type="entry name" value="POXB-like"/>
</dbReference>
<dbReference type="CDD" id="cd07039">
    <property type="entry name" value="TPP_PYR_POX"/>
    <property type="match status" value="1"/>
</dbReference>
<dbReference type="InterPro" id="IPR047212">
    <property type="entry name" value="TPP_POXB-like"/>
</dbReference>
<evidence type="ECO:0000313" key="7">
    <source>
        <dbReference type="EMBL" id="KKO10029.1"/>
    </source>
</evidence>
<dbReference type="PANTHER" id="PTHR42981:SF2">
    <property type="entry name" value="PYRUVATE DEHYDROGENASE [UBIQUINONE]"/>
    <property type="match status" value="1"/>
</dbReference>
<dbReference type="InterPro" id="IPR047210">
    <property type="entry name" value="TPP_PYR_POXB-like"/>
</dbReference>
<dbReference type="InterPro" id="IPR011766">
    <property type="entry name" value="TPP_enzyme_TPP-bd"/>
</dbReference>
<dbReference type="SUPFAM" id="SSF52467">
    <property type="entry name" value="DHS-like NAD/FAD-binding domain"/>
    <property type="match status" value="1"/>
</dbReference>
<dbReference type="InterPro" id="IPR000399">
    <property type="entry name" value="TPP-bd_CS"/>
</dbReference>
<organism evidence="7">
    <name type="scientific">marine sediment metagenome</name>
    <dbReference type="NCBI Taxonomy" id="412755"/>
    <lineage>
        <taxon>unclassified sequences</taxon>
        <taxon>metagenomes</taxon>
        <taxon>ecological metagenomes</taxon>
    </lineage>
</organism>
<protein>
    <submittedName>
        <fullName evidence="7">Uncharacterized protein</fullName>
    </submittedName>
</protein>
<evidence type="ECO:0000256" key="1">
    <source>
        <dbReference type="ARBA" id="ARBA00007812"/>
    </source>
</evidence>
<dbReference type="EMBL" id="LAZR01000005">
    <property type="protein sequence ID" value="KKO10029.1"/>
    <property type="molecule type" value="Genomic_DNA"/>
</dbReference>
<dbReference type="Pfam" id="PF02776">
    <property type="entry name" value="TPP_enzyme_N"/>
    <property type="match status" value="1"/>
</dbReference>
<gene>
    <name evidence="7" type="ORF">LCGC14_0025610</name>
</gene>
<evidence type="ECO:0000256" key="3">
    <source>
        <dbReference type="RuleBase" id="RU362132"/>
    </source>
</evidence>
<evidence type="ECO:0000259" key="5">
    <source>
        <dbReference type="Pfam" id="PF02775"/>
    </source>
</evidence>